<evidence type="ECO:0000313" key="4">
    <source>
        <dbReference type="Proteomes" id="UP000316429"/>
    </source>
</evidence>
<reference evidence="3 4" key="1">
    <citation type="submission" date="2019-06" db="EMBL/GenBank/DDBJ databases">
        <title>Rhizobium sp. CL12 isolated from roots of soybean.</title>
        <authorList>
            <person name="Wang C."/>
        </authorList>
    </citation>
    <scope>NUCLEOTIDE SEQUENCE [LARGE SCALE GENOMIC DNA]</scope>
    <source>
        <strain evidence="3 4">CL12</strain>
    </source>
</reference>
<dbReference type="PANTHER" id="PTHR10438:SF463">
    <property type="entry name" value="THIOREDOXIN"/>
    <property type="match status" value="1"/>
</dbReference>
<dbReference type="PANTHER" id="PTHR10438">
    <property type="entry name" value="THIOREDOXIN"/>
    <property type="match status" value="1"/>
</dbReference>
<gene>
    <name evidence="3" type="ORF">FJQ55_08355</name>
</gene>
<dbReference type="InterPro" id="IPR013766">
    <property type="entry name" value="Thioredoxin_domain"/>
</dbReference>
<keyword evidence="1" id="KW-0732">Signal</keyword>
<feature type="signal peptide" evidence="1">
    <location>
        <begin position="1"/>
        <end position="27"/>
    </location>
</feature>
<proteinExistence type="predicted"/>
<dbReference type="InterPro" id="IPR050620">
    <property type="entry name" value="Thioredoxin_H-type-like"/>
</dbReference>
<dbReference type="InterPro" id="IPR036249">
    <property type="entry name" value="Thioredoxin-like_sf"/>
</dbReference>
<sequence length="135" mass="14398">MRMTYGKRLAAATLAVCVTLAAGMAQALEIKPFETAAFEAAKSAGKPVVVDVTASWCSTCQAQQRIIGELAKKPEFADVLVLQVDVDTQKDEMRSLGAQSRSTLIAFNGATETQRTVGDTNPQSVEALFATTLTR</sequence>
<dbReference type="PROSITE" id="PS51352">
    <property type="entry name" value="THIOREDOXIN_2"/>
    <property type="match status" value="1"/>
</dbReference>
<accession>A0A504U8I1</accession>
<organism evidence="3 4">
    <name type="scientific">Rhizobium glycinendophyticum</name>
    <dbReference type="NCBI Taxonomy" id="2589807"/>
    <lineage>
        <taxon>Bacteria</taxon>
        <taxon>Pseudomonadati</taxon>
        <taxon>Pseudomonadota</taxon>
        <taxon>Alphaproteobacteria</taxon>
        <taxon>Hyphomicrobiales</taxon>
        <taxon>Rhizobiaceae</taxon>
        <taxon>Rhizobium/Agrobacterium group</taxon>
        <taxon>Rhizobium</taxon>
    </lineage>
</organism>
<protein>
    <submittedName>
        <fullName evidence="3">Thioredoxin family protein</fullName>
    </submittedName>
</protein>
<feature type="domain" description="Thioredoxin" evidence="2">
    <location>
        <begin position="3"/>
        <end position="134"/>
    </location>
</feature>
<evidence type="ECO:0000259" key="2">
    <source>
        <dbReference type="PROSITE" id="PS51352"/>
    </source>
</evidence>
<evidence type="ECO:0000256" key="1">
    <source>
        <dbReference type="SAM" id="SignalP"/>
    </source>
</evidence>
<dbReference type="Pfam" id="PF00085">
    <property type="entry name" value="Thioredoxin"/>
    <property type="match status" value="1"/>
</dbReference>
<dbReference type="Gene3D" id="3.40.30.10">
    <property type="entry name" value="Glutaredoxin"/>
    <property type="match status" value="1"/>
</dbReference>
<dbReference type="AlphaFoldDB" id="A0A504U8I1"/>
<dbReference type="EMBL" id="VFYP01000001">
    <property type="protein sequence ID" value="TPP10839.1"/>
    <property type="molecule type" value="Genomic_DNA"/>
</dbReference>
<dbReference type="SUPFAM" id="SSF52833">
    <property type="entry name" value="Thioredoxin-like"/>
    <property type="match status" value="1"/>
</dbReference>
<feature type="chain" id="PRO_5021379743" evidence="1">
    <location>
        <begin position="28"/>
        <end position="135"/>
    </location>
</feature>
<dbReference type="Proteomes" id="UP000316429">
    <property type="component" value="Unassembled WGS sequence"/>
</dbReference>
<dbReference type="OrthoDB" id="7950124at2"/>
<evidence type="ECO:0000313" key="3">
    <source>
        <dbReference type="EMBL" id="TPP10839.1"/>
    </source>
</evidence>
<comment type="caution">
    <text evidence="3">The sequence shown here is derived from an EMBL/GenBank/DDBJ whole genome shotgun (WGS) entry which is preliminary data.</text>
</comment>
<keyword evidence="4" id="KW-1185">Reference proteome</keyword>
<dbReference type="RefSeq" id="WP_140827129.1">
    <property type="nucleotide sequence ID" value="NZ_VFYP01000001.1"/>
</dbReference>
<dbReference type="CDD" id="cd02947">
    <property type="entry name" value="TRX_family"/>
    <property type="match status" value="1"/>
</dbReference>
<name>A0A504U8I1_9HYPH</name>